<accession>A0A8I0T5R4</accession>
<reference evidence="1 2" key="1">
    <citation type="submission" date="2015-06" db="EMBL/GenBank/DDBJ databases">
        <title>Genome sequence of Pseudoalteromonas peptidolytica.</title>
        <authorList>
            <person name="Xie B.-B."/>
            <person name="Rong J.-C."/>
            <person name="Qin Q.-L."/>
            <person name="Zhang Y.-Z."/>
        </authorList>
    </citation>
    <scope>NUCLEOTIDE SEQUENCE [LARGE SCALE GENOMIC DNA]</scope>
    <source>
        <strain evidence="1 2">F12-50-A1</strain>
    </source>
</reference>
<gene>
    <name evidence="1" type="ORF">PPEP_b0009</name>
</gene>
<dbReference type="EMBL" id="AQHF01000033">
    <property type="protein sequence ID" value="MBE0348315.1"/>
    <property type="molecule type" value="Genomic_DNA"/>
</dbReference>
<dbReference type="Proteomes" id="UP000660708">
    <property type="component" value="Unassembled WGS sequence"/>
</dbReference>
<keyword evidence="2" id="KW-1185">Reference proteome</keyword>
<protein>
    <submittedName>
        <fullName evidence="1">Uncharacterized protein</fullName>
    </submittedName>
</protein>
<proteinExistence type="predicted"/>
<sequence length="45" mass="4914">MKCDKQNTNGKIGLGLAIGVGLVQRWALHLGKSCTPYLSALRWQS</sequence>
<dbReference type="AlphaFoldDB" id="A0A8I0T5R4"/>
<evidence type="ECO:0000313" key="2">
    <source>
        <dbReference type="Proteomes" id="UP000660708"/>
    </source>
</evidence>
<organism evidence="1 2">
    <name type="scientific">Pseudoalteromonas peptidolytica F12-50-A1</name>
    <dbReference type="NCBI Taxonomy" id="1315280"/>
    <lineage>
        <taxon>Bacteria</taxon>
        <taxon>Pseudomonadati</taxon>
        <taxon>Pseudomonadota</taxon>
        <taxon>Gammaproteobacteria</taxon>
        <taxon>Alteromonadales</taxon>
        <taxon>Pseudoalteromonadaceae</taxon>
        <taxon>Pseudoalteromonas</taxon>
    </lineage>
</organism>
<evidence type="ECO:0000313" key="1">
    <source>
        <dbReference type="EMBL" id="MBE0348315.1"/>
    </source>
</evidence>
<comment type="caution">
    <text evidence="1">The sequence shown here is derived from an EMBL/GenBank/DDBJ whole genome shotgun (WGS) entry which is preliminary data.</text>
</comment>
<name>A0A8I0T5R4_9GAMM</name>